<dbReference type="AlphaFoldDB" id="A0A1T2D945"/>
<dbReference type="Pfam" id="PF07804">
    <property type="entry name" value="HipA_C"/>
    <property type="match status" value="1"/>
</dbReference>
<evidence type="ECO:0000256" key="2">
    <source>
        <dbReference type="ARBA" id="ARBA00022679"/>
    </source>
</evidence>
<feature type="domain" description="HipA-like C-terminal" evidence="4">
    <location>
        <begin position="174"/>
        <end position="297"/>
    </location>
</feature>
<keyword evidence="3 5" id="KW-0418">Kinase</keyword>
<evidence type="ECO:0000259" key="4">
    <source>
        <dbReference type="Pfam" id="PF07804"/>
    </source>
</evidence>
<sequence length="304" mass="34158">METEVYVYVDIAGTPHLAGRLWARVRKGRESATFEYDSGWLEYADRFSLEPALTLGPGPFHTPSGKPLFGTIGDSAPDRWGRVLMRRAERRRAERAGETPRTLMEIDYLLMVDDETRQGALRFARQEGGPFLAEHEAARIPPLIDLPQLLSAAEHVVGDTDSDEDLRLLLAPGSSLGGARPKASVRDRDGHLAIAKFPHMDDEINTVLWEAVALRLAAKAGIPVPDWRIEHVLNKPVLLLRRFDRVQGQRIPFLSAMSMLGASDNESRSYLEFVDSLRRYGANPKQDMHELWRRIVFLNGEVIG</sequence>
<gene>
    <name evidence="5" type="ORF">BOV88_13330</name>
</gene>
<name>A0A1T2D945_SOVGS</name>
<dbReference type="InterPro" id="IPR052028">
    <property type="entry name" value="HipA_Ser/Thr_kinase"/>
</dbReference>
<organism evidence="5 6">
    <name type="scientific">Solemya velum gill symbiont</name>
    <dbReference type="NCBI Taxonomy" id="2340"/>
    <lineage>
        <taxon>Bacteria</taxon>
        <taxon>Pseudomonadati</taxon>
        <taxon>Pseudomonadota</taxon>
        <taxon>Gammaproteobacteria</taxon>
        <taxon>sulfur-oxidizing symbionts</taxon>
    </lineage>
</organism>
<accession>A0A1T2D945</accession>
<protein>
    <submittedName>
        <fullName evidence="5">Phosphatidylinositol kinase</fullName>
    </submittedName>
</protein>
<dbReference type="GO" id="GO:0005829">
    <property type="term" value="C:cytosol"/>
    <property type="evidence" value="ECO:0007669"/>
    <property type="project" value="TreeGrafter"/>
</dbReference>
<keyword evidence="2" id="KW-0808">Transferase</keyword>
<evidence type="ECO:0000313" key="6">
    <source>
        <dbReference type="Proteomes" id="UP000190962"/>
    </source>
</evidence>
<dbReference type="RefSeq" id="WP_078453692.1">
    <property type="nucleotide sequence ID" value="NZ_MPNY01000039.1"/>
</dbReference>
<dbReference type="PANTHER" id="PTHR37419">
    <property type="entry name" value="SERINE/THREONINE-PROTEIN KINASE TOXIN HIPA"/>
    <property type="match status" value="1"/>
</dbReference>
<reference evidence="5 6" key="1">
    <citation type="submission" date="2016-11" db="EMBL/GenBank/DDBJ databases">
        <title>Mixed transmission modes and dynamic genome evolution in an obligate animal-bacterial symbiosis.</title>
        <authorList>
            <person name="Russell S.L."/>
            <person name="Corbett-Detig R.B."/>
            <person name="Cavanaugh C.M."/>
        </authorList>
    </citation>
    <scope>NUCLEOTIDE SEQUENCE [LARGE SCALE GENOMIC DNA]</scope>
    <source>
        <strain evidence="5">MA-KB16</strain>
    </source>
</reference>
<comment type="caution">
    <text evidence="5">The sequence shown here is derived from an EMBL/GenBank/DDBJ whole genome shotgun (WGS) entry which is preliminary data.</text>
</comment>
<dbReference type="PANTHER" id="PTHR37419:SF8">
    <property type="entry name" value="TOXIN YJJJ"/>
    <property type="match status" value="1"/>
</dbReference>
<dbReference type="EMBL" id="MPNX01000040">
    <property type="protein sequence ID" value="OOY33804.1"/>
    <property type="molecule type" value="Genomic_DNA"/>
</dbReference>
<proteinExistence type="inferred from homology"/>
<comment type="similarity">
    <text evidence="1">Belongs to the HipA Ser/Thr kinase family.</text>
</comment>
<evidence type="ECO:0000313" key="5">
    <source>
        <dbReference type="EMBL" id="OOY33804.1"/>
    </source>
</evidence>
<dbReference type="Proteomes" id="UP000190962">
    <property type="component" value="Unassembled WGS sequence"/>
</dbReference>
<evidence type="ECO:0000256" key="1">
    <source>
        <dbReference type="ARBA" id="ARBA00010164"/>
    </source>
</evidence>
<evidence type="ECO:0000256" key="3">
    <source>
        <dbReference type="ARBA" id="ARBA00022777"/>
    </source>
</evidence>
<dbReference type="InterPro" id="IPR012893">
    <property type="entry name" value="HipA-like_C"/>
</dbReference>
<dbReference type="GO" id="GO:0004674">
    <property type="term" value="F:protein serine/threonine kinase activity"/>
    <property type="evidence" value="ECO:0007669"/>
    <property type="project" value="TreeGrafter"/>
</dbReference>